<reference evidence="1" key="1">
    <citation type="submission" date="2018-02" db="EMBL/GenBank/DDBJ databases">
        <title>Rhizophora mucronata_Transcriptome.</title>
        <authorList>
            <person name="Meera S.P."/>
            <person name="Sreeshan A."/>
            <person name="Augustine A."/>
        </authorList>
    </citation>
    <scope>NUCLEOTIDE SEQUENCE</scope>
    <source>
        <tissue evidence="1">Leaf</tissue>
    </source>
</reference>
<dbReference type="EMBL" id="GGEC01063166">
    <property type="protein sequence ID" value="MBX43650.1"/>
    <property type="molecule type" value="Transcribed_RNA"/>
</dbReference>
<proteinExistence type="predicted"/>
<accession>A0A2P2NMK0</accession>
<organism evidence="1">
    <name type="scientific">Rhizophora mucronata</name>
    <name type="common">Asiatic mangrove</name>
    <dbReference type="NCBI Taxonomy" id="61149"/>
    <lineage>
        <taxon>Eukaryota</taxon>
        <taxon>Viridiplantae</taxon>
        <taxon>Streptophyta</taxon>
        <taxon>Embryophyta</taxon>
        <taxon>Tracheophyta</taxon>
        <taxon>Spermatophyta</taxon>
        <taxon>Magnoliopsida</taxon>
        <taxon>eudicotyledons</taxon>
        <taxon>Gunneridae</taxon>
        <taxon>Pentapetalae</taxon>
        <taxon>rosids</taxon>
        <taxon>fabids</taxon>
        <taxon>Malpighiales</taxon>
        <taxon>Rhizophoraceae</taxon>
        <taxon>Rhizophora</taxon>
    </lineage>
</organism>
<dbReference type="AlphaFoldDB" id="A0A2P2NMK0"/>
<evidence type="ECO:0000313" key="1">
    <source>
        <dbReference type="EMBL" id="MBX43650.1"/>
    </source>
</evidence>
<name>A0A2P2NMK0_RHIMU</name>
<sequence length="36" mass="3970">MSIVETTGCDGPSKTVRVHCSHAILYAHFHVHVHAQ</sequence>
<protein>
    <submittedName>
        <fullName evidence="1">Uncharacterized protein</fullName>
    </submittedName>
</protein>